<dbReference type="Gene3D" id="3.40.50.1820">
    <property type="entry name" value="alpha/beta hydrolase"/>
    <property type="match status" value="1"/>
</dbReference>
<dbReference type="InterPro" id="IPR029058">
    <property type="entry name" value="AB_hydrolase_fold"/>
</dbReference>
<dbReference type="SUPFAM" id="SSF53474">
    <property type="entry name" value="alpha/beta-Hydrolases"/>
    <property type="match status" value="1"/>
</dbReference>
<proteinExistence type="predicted"/>
<dbReference type="EMBL" id="JAEEGB010000006">
    <property type="protein sequence ID" value="MBI6872262.1"/>
    <property type="molecule type" value="Genomic_DNA"/>
</dbReference>
<feature type="chain" id="PRO_5039723751" evidence="1">
    <location>
        <begin position="25"/>
        <end position="339"/>
    </location>
</feature>
<feature type="signal peptide" evidence="1">
    <location>
        <begin position="1"/>
        <end position="24"/>
    </location>
</feature>
<dbReference type="PRINTS" id="PR00111">
    <property type="entry name" value="ABHYDROLASE"/>
</dbReference>
<evidence type="ECO:0000259" key="2">
    <source>
        <dbReference type="Pfam" id="PF00561"/>
    </source>
</evidence>
<dbReference type="PANTHER" id="PTHR43433">
    <property type="entry name" value="HYDROLASE, ALPHA/BETA FOLD FAMILY PROTEIN"/>
    <property type="match status" value="1"/>
</dbReference>
<protein>
    <submittedName>
        <fullName evidence="3">Alpha/beta hydrolase</fullName>
    </submittedName>
</protein>
<keyword evidence="3" id="KW-0378">Hydrolase</keyword>
<dbReference type="InterPro" id="IPR000073">
    <property type="entry name" value="AB_hydrolase_1"/>
</dbReference>
<dbReference type="Pfam" id="PF00561">
    <property type="entry name" value="Abhydrolase_1"/>
    <property type="match status" value="1"/>
</dbReference>
<dbReference type="PANTHER" id="PTHR43433:SF5">
    <property type="entry name" value="AB HYDROLASE-1 DOMAIN-CONTAINING PROTEIN"/>
    <property type="match status" value="1"/>
</dbReference>
<organism evidence="3 4">
    <name type="scientific">Clostridium aciditolerans</name>
    <dbReference type="NCBI Taxonomy" id="339861"/>
    <lineage>
        <taxon>Bacteria</taxon>
        <taxon>Bacillati</taxon>
        <taxon>Bacillota</taxon>
        <taxon>Clostridia</taxon>
        <taxon>Eubacteriales</taxon>
        <taxon>Clostridiaceae</taxon>
        <taxon>Clostridium</taxon>
    </lineage>
</organism>
<feature type="domain" description="AB hydrolase-1" evidence="2">
    <location>
        <begin position="54"/>
        <end position="149"/>
    </location>
</feature>
<dbReference type="Proteomes" id="UP000622687">
    <property type="component" value="Unassembled WGS sequence"/>
</dbReference>
<keyword evidence="4" id="KW-1185">Reference proteome</keyword>
<accession>A0A934M2L7</accession>
<sequence>MKKVFAYVFTMLLTFSLMITPCKAEGAVKQKYVDYKGVKIYTESYNYSPKAKEAVIFLHGLGGSYAHGKFLYDQSNPYMTITMDYLDHGNSGHVPTMSWDKHLESIEAVLDAYGIKKAHLVGHSFGADTAMMFAKKYPERVKDVILLDRAYYNYKDYEKFNLTENVLTTLEYDPQSGLSHDEFLQYMDMSWNNDITKTWDLNRDVLLLGGSANNFLANPVTGSPSLAGIIAMIKQNPSEFGIDPEAAKLLPNMTEDNVLDIYNFLRTKVSKFDSVNKRFSSIQTSYAHGDMVRNADAMNAMREYVIDYLTSENKHINKHEEKNNKKQEKNSVYQFNYFH</sequence>
<reference evidence="3" key="1">
    <citation type="submission" date="2020-12" db="EMBL/GenBank/DDBJ databases">
        <title>Clostridium thailandense sp. nov., a novel acetogenic bacterium isolated from peat land soil in Thailand.</title>
        <authorList>
            <person name="Chaikitkaew S."/>
            <person name="Birkeland N.K."/>
        </authorList>
    </citation>
    <scope>NUCLEOTIDE SEQUENCE</scope>
    <source>
        <strain evidence="3">DSM 17425</strain>
    </source>
</reference>
<evidence type="ECO:0000313" key="4">
    <source>
        <dbReference type="Proteomes" id="UP000622687"/>
    </source>
</evidence>
<keyword evidence="1" id="KW-0732">Signal</keyword>
<name>A0A934M2L7_9CLOT</name>
<dbReference type="GO" id="GO:0016787">
    <property type="term" value="F:hydrolase activity"/>
    <property type="evidence" value="ECO:0007669"/>
    <property type="project" value="UniProtKB-KW"/>
</dbReference>
<gene>
    <name evidence="3" type="ORF">I6U51_06005</name>
</gene>
<evidence type="ECO:0000313" key="3">
    <source>
        <dbReference type="EMBL" id="MBI6872262.1"/>
    </source>
</evidence>
<evidence type="ECO:0000256" key="1">
    <source>
        <dbReference type="SAM" id="SignalP"/>
    </source>
</evidence>
<dbReference type="RefSeq" id="WP_211141777.1">
    <property type="nucleotide sequence ID" value="NZ_JAEEGB010000006.1"/>
</dbReference>
<dbReference type="AlphaFoldDB" id="A0A934M2L7"/>
<comment type="caution">
    <text evidence="3">The sequence shown here is derived from an EMBL/GenBank/DDBJ whole genome shotgun (WGS) entry which is preliminary data.</text>
</comment>
<dbReference type="InterPro" id="IPR050471">
    <property type="entry name" value="AB_hydrolase"/>
</dbReference>